<gene>
    <name evidence="1" type="ORF">HG536_0H02160</name>
</gene>
<protein>
    <submittedName>
        <fullName evidence="1">Uncharacterized protein</fullName>
    </submittedName>
</protein>
<evidence type="ECO:0000313" key="1">
    <source>
        <dbReference type="EMBL" id="QLL34841.1"/>
    </source>
</evidence>
<name>A0A7G3ZMV5_9SACH</name>
<dbReference type="OrthoDB" id="4063703at2759"/>
<evidence type="ECO:0000313" key="2">
    <source>
        <dbReference type="Proteomes" id="UP000515788"/>
    </source>
</evidence>
<organism evidence="1 2">
    <name type="scientific">Torulaspora globosa</name>
    <dbReference type="NCBI Taxonomy" id="48254"/>
    <lineage>
        <taxon>Eukaryota</taxon>
        <taxon>Fungi</taxon>
        <taxon>Dikarya</taxon>
        <taxon>Ascomycota</taxon>
        <taxon>Saccharomycotina</taxon>
        <taxon>Saccharomycetes</taxon>
        <taxon>Saccharomycetales</taxon>
        <taxon>Saccharomycetaceae</taxon>
        <taxon>Torulaspora</taxon>
    </lineage>
</organism>
<dbReference type="Proteomes" id="UP000515788">
    <property type="component" value="Chromosome 8"/>
</dbReference>
<accession>A0A7G3ZMV5</accession>
<keyword evidence="2" id="KW-1185">Reference proteome</keyword>
<dbReference type="RefSeq" id="XP_037141515.1">
    <property type="nucleotide sequence ID" value="XM_037285619.1"/>
</dbReference>
<dbReference type="AlphaFoldDB" id="A0A7G3ZMV5"/>
<reference evidence="1 2" key="1">
    <citation type="submission" date="2020-06" db="EMBL/GenBank/DDBJ databases">
        <title>The yeast mating-type switching endonuclease HO is a domesticated member of an unorthodox homing genetic element family.</title>
        <authorList>
            <person name="Coughlan A.Y."/>
            <person name="Lombardi L."/>
            <person name="Braun-Galleani S."/>
            <person name="Martos A.R."/>
            <person name="Galeote V."/>
            <person name="Bigey F."/>
            <person name="Dequin S."/>
            <person name="Byrne K.P."/>
            <person name="Wolfe K.H."/>
        </authorList>
    </citation>
    <scope>NUCLEOTIDE SEQUENCE [LARGE SCALE GENOMIC DNA]</scope>
    <source>
        <strain evidence="1 2">CBS764</strain>
    </source>
</reference>
<sequence length="204" mass="22465">MRKRGFTIYSDNSGNGVVSKKAPLGTLATAWAAPATRKPLMATDVNVSSIFCNDSKKVLSKDAVKVNGKSDGSITSMQSVLETAKTVPSYEATRCAGVTRVVARDSSSDLQRAVASGVARLNSRLRVSGNVGFDQLVEFQELMMLSAHELLVVVDESRSLVLHSKSALSAQRVDRFASMKLALNSQCYYVLYNDVYWYMRWKFF</sequence>
<proteinExistence type="predicted"/>
<dbReference type="GeneID" id="59328107"/>
<dbReference type="KEGG" id="tgb:HG536_0H02160"/>
<dbReference type="EMBL" id="CP059253">
    <property type="protein sequence ID" value="QLL34841.1"/>
    <property type="molecule type" value="Genomic_DNA"/>
</dbReference>